<dbReference type="KEGG" id="qso:IRL76_07020"/>
<dbReference type="EMBL" id="CP064654">
    <property type="protein sequence ID" value="QPD00265.1"/>
    <property type="molecule type" value="Genomic_DNA"/>
</dbReference>
<dbReference type="InterPro" id="IPR023389">
    <property type="entry name" value="DOPA-like_sf"/>
</dbReference>
<proteinExistence type="predicted"/>
<dbReference type="AlphaFoldDB" id="A0A7S8IVJ7"/>
<dbReference type="Gene3D" id="3.30.70.1240">
    <property type="entry name" value="DOPA-like domains"/>
    <property type="match status" value="1"/>
</dbReference>
<keyword evidence="1" id="KW-0560">Oxidoreductase</keyword>
<evidence type="ECO:0000313" key="2">
    <source>
        <dbReference type="Proteomes" id="UP000594459"/>
    </source>
</evidence>
<protein>
    <submittedName>
        <fullName evidence="1">DOPA 4,5-dioxygenase family protein</fullName>
    </submittedName>
</protein>
<evidence type="ECO:0000313" key="1">
    <source>
        <dbReference type="EMBL" id="QPD00265.1"/>
    </source>
</evidence>
<dbReference type="GO" id="GO:0051213">
    <property type="term" value="F:dioxygenase activity"/>
    <property type="evidence" value="ECO:0007669"/>
    <property type="project" value="UniProtKB-KW"/>
</dbReference>
<accession>A0A7S8IVJ7</accession>
<dbReference type="Proteomes" id="UP000594459">
    <property type="component" value="Chromosome"/>
</dbReference>
<name>A0A7S8IVJ7_9SPHN</name>
<keyword evidence="2" id="KW-1185">Reference proteome</keyword>
<reference evidence="1 2" key="1">
    <citation type="submission" date="2020-11" db="EMBL/GenBank/DDBJ databases">
        <title>The genome sequence of Erythrobacter sp. 6D36.</title>
        <authorList>
            <person name="Liu Y."/>
        </authorList>
    </citation>
    <scope>NUCLEOTIDE SEQUENCE [LARGE SCALE GENOMIC DNA]</scope>
    <source>
        <strain evidence="1 2">6D36</strain>
    </source>
</reference>
<dbReference type="PIRSF" id="PIRSF028139">
    <property type="entry name" value="DOPA-diox_rel_Mll2280"/>
    <property type="match status" value="1"/>
</dbReference>
<dbReference type="Pfam" id="PF08883">
    <property type="entry name" value="DOPA_dioxygen"/>
    <property type="match status" value="1"/>
</dbReference>
<dbReference type="SUPFAM" id="SSF143410">
    <property type="entry name" value="DOPA-like"/>
    <property type="match status" value="1"/>
</dbReference>
<dbReference type="RefSeq" id="WP_200984058.1">
    <property type="nucleotide sequence ID" value="NZ_CP064654.1"/>
</dbReference>
<dbReference type="PANTHER" id="PTHR36423">
    <property type="entry name" value="AFR070WP"/>
    <property type="match status" value="1"/>
</dbReference>
<dbReference type="InterPro" id="IPR014980">
    <property type="entry name" value="DOPA_dioxygen"/>
</dbReference>
<gene>
    <name evidence="1" type="ORF">IRL76_07020</name>
</gene>
<organism evidence="1 2">
    <name type="scientific">Qipengyuania soli</name>
    <dbReference type="NCBI Taxonomy" id="2782568"/>
    <lineage>
        <taxon>Bacteria</taxon>
        <taxon>Pseudomonadati</taxon>
        <taxon>Pseudomonadota</taxon>
        <taxon>Alphaproteobacteria</taxon>
        <taxon>Sphingomonadales</taxon>
        <taxon>Erythrobacteraceae</taxon>
        <taxon>Qipengyuania</taxon>
    </lineage>
</organism>
<dbReference type="PANTHER" id="PTHR36423:SF2">
    <property type="entry name" value="AFR070WP"/>
    <property type="match status" value="1"/>
</dbReference>
<keyword evidence="1" id="KW-0223">Dioxygenase</keyword>
<sequence length="108" mass="12051">MAIRGYHAHIYFDPPELETARAFAKAAYETFNVPVGHFHTAPVGPHPRGSCQLSMRPEQFAEFAAWASEARGDLTIFAHGLSGNDLDDHTKYVIWFGQSEALDITIFD</sequence>